<keyword evidence="1" id="KW-1133">Transmembrane helix</keyword>
<evidence type="ECO:0000313" key="3">
    <source>
        <dbReference type="EMBL" id="NMI01481.1"/>
    </source>
</evidence>
<evidence type="ECO:0000256" key="1">
    <source>
        <dbReference type="SAM" id="Phobius"/>
    </source>
</evidence>
<feature type="transmembrane region" description="Helical" evidence="1">
    <location>
        <begin position="151"/>
        <end position="172"/>
    </location>
</feature>
<dbReference type="InterPro" id="IPR003675">
    <property type="entry name" value="Rce1/LyrA-like_dom"/>
</dbReference>
<organism evidence="3 4">
    <name type="scientific">Pseudonocardia acidicola</name>
    <dbReference type="NCBI Taxonomy" id="2724939"/>
    <lineage>
        <taxon>Bacteria</taxon>
        <taxon>Bacillati</taxon>
        <taxon>Actinomycetota</taxon>
        <taxon>Actinomycetes</taxon>
        <taxon>Pseudonocardiales</taxon>
        <taxon>Pseudonocardiaceae</taxon>
        <taxon>Pseudonocardia</taxon>
    </lineage>
</organism>
<accession>A0ABX1SIV8</accession>
<evidence type="ECO:0000259" key="2">
    <source>
        <dbReference type="Pfam" id="PF02517"/>
    </source>
</evidence>
<sequence>MPRDPAGGEHQLSHGPSVREWVVSMTVPDGPRRWLSPGPAATPVIVDPAERRLAVTEILVVLTVTLGLSALRSAFSLLDAVLAPIPLADQQVALNALAARNGLIDLALQLTRVLQLVGWGALGAYLLLRAGFALRAVGLDRTRPWRDARDALGLAGLIGLPGLGLYLVARALGVSVTIAPSTLDDTWWRLPVLILSAAANGWAEEVVMIGYLITRLRQLGWSENRSLLASALLRGSYHLYQGLGGFVGNLVMGLVFGRLWQRNNRLWVLVGAHTIIDVVAFAGYALLHGHVSWLP</sequence>
<keyword evidence="3" id="KW-0378">Hydrolase</keyword>
<keyword evidence="3" id="KW-0482">Metalloprotease</keyword>
<reference evidence="3 4" key="1">
    <citation type="submission" date="2020-04" db="EMBL/GenBank/DDBJ databases">
        <authorList>
            <person name="Klaysubun C."/>
            <person name="Duangmal K."/>
            <person name="Lipun K."/>
        </authorList>
    </citation>
    <scope>NUCLEOTIDE SEQUENCE [LARGE SCALE GENOMIC DNA]</scope>
    <source>
        <strain evidence="3 4">K10HN5</strain>
    </source>
</reference>
<evidence type="ECO:0000313" key="4">
    <source>
        <dbReference type="Proteomes" id="UP000820669"/>
    </source>
</evidence>
<dbReference type="EMBL" id="JAAXLA010000086">
    <property type="protein sequence ID" value="NMI01481.1"/>
    <property type="molecule type" value="Genomic_DNA"/>
</dbReference>
<dbReference type="GO" id="GO:0008237">
    <property type="term" value="F:metallopeptidase activity"/>
    <property type="evidence" value="ECO:0007669"/>
    <property type="project" value="UniProtKB-KW"/>
</dbReference>
<feature type="domain" description="CAAX prenyl protease 2/Lysostaphin resistance protein A-like" evidence="2">
    <location>
        <begin position="187"/>
        <end position="278"/>
    </location>
</feature>
<feature type="transmembrane region" description="Helical" evidence="1">
    <location>
        <begin position="237"/>
        <end position="260"/>
    </location>
</feature>
<comment type="caution">
    <text evidence="3">The sequence shown here is derived from an EMBL/GenBank/DDBJ whole genome shotgun (WGS) entry which is preliminary data.</text>
</comment>
<keyword evidence="4" id="KW-1185">Reference proteome</keyword>
<gene>
    <name evidence="3" type="ORF">HF526_29920</name>
</gene>
<keyword evidence="1" id="KW-0812">Transmembrane</keyword>
<dbReference type="Proteomes" id="UP000820669">
    <property type="component" value="Unassembled WGS sequence"/>
</dbReference>
<feature type="transmembrane region" description="Helical" evidence="1">
    <location>
        <begin position="116"/>
        <end position="139"/>
    </location>
</feature>
<name>A0ABX1SIV8_9PSEU</name>
<keyword evidence="1" id="KW-0472">Membrane</keyword>
<protein>
    <submittedName>
        <fullName evidence="3">CPBP family intramembrane metalloprotease</fullName>
    </submittedName>
</protein>
<dbReference type="Pfam" id="PF02517">
    <property type="entry name" value="Rce1-like"/>
    <property type="match status" value="1"/>
</dbReference>
<keyword evidence="3" id="KW-0645">Protease</keyword>
<proteinExistence type="predicted"/>
<feature type="transmembrane region" description="Helical" evidence="1">
    <location>
        <begin position="266"/>
        <end position="287"/>
    </location>
</feature>